<name>A0ABY5AMK6_9CYAN</name>
<keyword evidence="3" id="KW-1185">Reference proteome</keyword>
<proteinExistence type="predicted"/>
<organism evidence="2 3">
    <name type="scientific">Phormidium yuhuli AB48</name>
    <dbReference type="NCBI Taxonomy" id="2940671"/>
    <lineage>
        <taxon>Bacteria</taxon>
        <taxon>Bacillati</taxon>
        <taxon>Cyanobacteriota</taxon>
        <taxon>Cyanophyceae</taxon>
        <taxon>Oscillatoriophycideae</taxon>
        <taxon>Oscillatoriales</taxon>
        <taxon>Oscillatoriaceae</taxon>
        <taxon>Phormidium</taxon>
        <taxon>Phormidium yuhuli</taxon>
    </lineage>
</organism>
<reference evidence="2" key="1">
    <citation type="submission" date="2022-06" db="EMBL/GenBank/DDBJ databases">
        <title>Genome sequence of Phormidium yuhuli AB48 isolated from an industrial photobioreactor environment.</title>
        <authorList>
            <person name="Qiu Y."/>
            <person name="Noonan A.J.C."/>
            <person name="Dofher K."/>
            <person name="Koch M."/>
            <person name="Kieft B."/>
            <person name="Lin X."/>
            <person name="Ziels R.M."/>
            <person name="Hallam S.J."/>
        </authorList>
    </citation>
    <scope>NUCLEOTIDE SEQUENCE</scope>
    <source>
        <strain evidence="2">AB48</strain>
    </source>
</reference>
<dbReference type="Proteomes" id="UP001056708">
    <property type="component" value="Chromosome"/>
</dbReference>
<gene>
    <name evidence="2" type="ORF">NEA10_14240</name>
</gene>
<protein>
    <submittedName>
        <fullName evidence="2">Uncharacterized protein</fullName>
    </submittedName>
</protein>
<keyword evidence="1" id="KW-1133">Transmembrane helix</keyword>
<keyword evidence="1" id="KW-0812">Transmembrane</keyword>
<evidence type="ECO:0000313" key="2">
    <source>
        <dbReference type="EMBL" id="USR90006.1"/>
    </source>
</evidence>
<dbReference type="EMBL" id="CP098611">
    <property type="protein sequence ID" value="USR90006.1"/>
    <property type="molecule type" value="Genomic_DNA"/>
</dbReference>
<dbReference type="RefSeq" id="WP_252661556.1">
    <property type="nucleotide sequence ID" value="NZ_CP098611.1"/>
</dbReference>
<sequence length="473" mass="54781">MLNTPLLPDKRWMSIWIKCTAVLALLNLILALFNASYVPLRDIYLRYTPQVVHLYDPIKGIEPHPQTEQYQETFERLLSQIPDVGLDSPDVQQSLERLQQESNALIEENPFIASGKFSTFAKLQRRITDRLEQDSVKVAFHQFWSPEYLRSQDILSELNFFQTKIIPLLATNYYRKIDDNGQPYDGYWRIDIWFIGFFALEFLALTLIASRRRVGLSWFDAMLRRWYDWFLFIPVWRWLRILPVTVRLHQGKVANIEHILSQMIHEPAIYLSDHISEFVTIRTLNQLQEAVENGDVARGILNPSDYVSVGEANSLQAISDRLLELSIYKVLPQVQPEIKSLLNHSISEALRESAFMELVENVPALGHLPKNVTDQLADYLANATCQTLANAYADELGRERFDELTGQFQTALRQELQDQATLDELQSLISNVLQEVKINYVQRSAQQDPEETIEKVEEVYDHIEQQSSLNSTP</sequence>
<accession>A0ABY5AMK6</accession>
<evidence type="ECO:0000313" key="3">
    <source>
        <dbReference type="Proteomes" id="UP001056708"/>
    </source>
</evidence>
<evidence type="ECO:0000256" key="1">
    <source>
        <dbReference type="SAM" id="Phobius"/>
    </source>
</evidence>
<feature type="transmembrane region" description="Helical" evidence="1">
    <location>
        <begin position="15"/>
        <end position="37"/>
    </location>
</feature>
<feature type="transmembrane region" description="Helical" evidence="1">
    <location>
        <begin position="192"/>
        <end position="209"/>
    </location>
</feature>
<keyword evidence="1" id="KW-0472">Membrane</keyword>